<evidence type="ECO:0000256" key="1">
    <source>
        <dbReference type="SAM" id="MobiDB-lite"/>
    </source>
</evidence>
<evidence type="ECO:0000313" key="2">
    <source>
        <dbReference type="EMBL" id="KAA6382110.1"/>
    </source>
</evidence>
<evidence type="ECO:0000313" key="3">
    <source>
        <dbReference type="Proteomes" id="UP000324800"/>
    </source>
</evidence>
<feature type="compositionally biased region" description="Basic and acidic residues" evidence="1">
    <location>
        <begin position="1"/>
        <end position="20"/>
    </location>
</feature>
<proteinExistence type="predicted"/>
<feature type="non-terminal residue" evidence="2">
    <location>
        <position position="92"/>
    </location>
</feature>
<name>A0A5J4VHX5_9EUKA</name>
<dbReference type="AlphaFoldDB" id="A0A5J4VHX5"/>
<comment type="caution">
    <text evidence="2">The sequence shown here is derived from an EMBL/GenBank/DDBJ whole genome shotgun (WGS) entry which is preliminary data.</text>
</comment>
<feature type="compositionally biased region" description="Polar residues" evidence="1">
    <location>
        <begin position="75"/>
        <end position="92"/>
    </location>
</feature>
<accession>A0A5J4VHX5</accession>
<feature type="region of interest" description="Disordered" evidence="1">
    <location>
        <begin position="1"/>
        <end position="32"/>
    </location>
</feature>
<gene>
    <name evidence="2" type="ORF">EZS28_022361</name>
</gene>
<dbReference type="Proteomes" id="UP000324800">
    <property type="component" value="Unassembled WGS sequence"/>
</dbReference>
<organism evidence="2 3">
    <name type="scientific">Streblomastix strix</name>
    <dbReference type="NCBI Taxonomy" id="222440"/>
    <lineage>
        <taxon>Eukaryota</taxon>
        <taxon>Metamonada</taxon>
        <taxon>Preaxostyla</taxon>
        <taxon>Oxymonadida</taxon>
        <taxon>Streblomastigidae</taxon>
        <taxon>Streblomastix</taxon>
    </lineage>
</organism>
<dbReference type="EMBL" id="SNRW01006958">
    <property type="protein sequence ID" value="KAA6382110.1"/>
    <property type="molecule type" value="Genomic_DNA"/>
</dbReference>
<reference evidence="2 3" key="1">
    <citation type="submission" date="2019-03" db="EMBL/GenBank/DDBJ databases">
        <title>Single cell metagenomics reveals metabolic interactions within the superorganism composed of flagellate Streblomastix strix and complex community of Bacteroidetes bacteria on its surface.</title>
        <authorList>
            <person name="Treitli S.C."/>
            <person name="Kolisko M."/>
            <person name="Husnik F."/>
            <person name="Keeling P."/>
            <person name="Hampl V."/>
        </authorList>
    </citation>
    <scope>NUCLEOTIDE SEQUENCE [LARGE SCALE GENOMIC DNA]</scope>
    <source>
        <strain evidence="2">ST1C</strain>
    </source>
</reference>
<feature type="region of interest" description="Disordered" evidence="1">
    <location>
        <begin position="70"/>
        <end position="92"/>
    </location>
</feature>
<sequence>MEVVMDKLIEKEKEKEKEKDNEDENTTPQLLHEQYPFPVTLRTVAQKYVVGGRIYDRKAVYGMIAPKKTKINEDGSITTRSSSSTAGTVAEN</sequence>
<protein>
    <submittedName>
        <fullName evidence="2">Uncharacterized protein</fullName>
    </submittedName>
</protein>